<evidence type="ECO:0000313" key="7">
    <source>
        <dbReference type="EMBL" id="RJE24024.1"/>
    </source>
</evidence>
<dbReference type="InterPro" id="IPR017941">
    <property type="entry name" value="Rieske_2Fe-2S"/>
</dbReference>
<evidence type="ECO:0000256" key="4">
    <source>
        <dbReference type="ARBA" id="ARBA00023014"/>
    </source>
</evidence>
<proteinExistence type="predicted"/>
<organism evidence="7 8">
    <name type="scientific">Aspergillus sclerotialis</name>
    <dbReference type="NCBI Taxonomy" id="2070753"/>
    <lineage>
        <taxon>Eukaryota</taxon>
        <taxon>Fungi</taxon>
        <taxon>Dikarya</taxon>
        <taxon>Ascomycota</taxon>
        <taxon>Pezizomycotina</taxon>
        <taxon>Eurotiomycetes</taxon>
        <taxon>Eurotiomycetidae</taxon>
        <taxon>Eurotiales</taxon>
        <taxon>Aspergillaceae</taxon>
        <taxon>Aspergillus</taxon>
        <taxon>Aspergillus subgen. Polypaecilum</taxon>
    </lineage>
</organism>
<dbReference type="GO" id="GO:0046872">
    <property type="term" value="F:metal ion binding"/>
    <property type="evidence" value="ECO:0007669"/>
    <property type="project" value="UniProtKB-KW"/>
</dbReference>
<gene>
    <name evidence="7" type="ORF">PHISCL_03618</name>
</gene>
<dbReference type="InterPro" id="IPR036922">
    <property type="entry name" value="Rieske_2Fe-2S_sf"/>
</dbReference>
<keyword evidence="4" id="KW-0411">Iron-sulfur</keyword>
<dbReference type="Pfam" id="PF00355">
    <property type="entry name" value="Rieske"/>
    <property type="match status" value="1"/>
</dbReference>
<sequence length="167" mass="18542">MFNPFRKPARSGGWHLVGLESTFPDIALDNGTDCQVTTSCKAFNIPKTNSPENPPQVDLGQTGDLKDQVLVFKYKGNIHAIDHQCPHSAFPLSQGSIFDIEDFGITLSAGITCPKHGWSFDLFTGQSDRNRYKLKVWEVELRDAQASDGTSADADKTVWVRRKQMIG</sequence>
<evidence type="ECO:0000256" key="5">
    <source>
        <dbReference type="ARBA" id="ARBA00034078"/>
    </source>
</evidence>
<comment type="cofactor">
    <cofactor evidence="5">
        <name>[2Fe-2S] cluster</name>
        <dbReference type="ChEBI" id="CHEBI:190135"/>
    </cofactor>
</comment>
<feature type="domain" description="Rieske" evidence="6">
    <location>
        <begin position="45"/>
        <end position="148"/>
    </location>
</feature>
<evidence type="ECO:0000313" key="8">
    <source>
        <dbReference type="Proteomes" id="UP000266188"/>
    </source>
</evidence>
<dbReference type="GO" id="GO:0051537">
    <property type="term" value="F:2 iron, 2 sulfur cluster binding"/>
    <property type="evidence" value="ECO:0007669"/>
    <property type="project" value="UniProtKB-KW"/>
</dbReference>
<accession>A0A3A2ZXI2</accession>
<dbReference type="AlphaFoldDB" id="A0A3A2ZXI2"/>
<reference evidence="8" key="1">
    <citation type="submission" date="2017-02" db="EMBL/GenBank/DDBJ databases">
        <authorList>
            <person name="Tafer H."/>
            <person name="Lopandic K."/>
        </authorList>
    </citation>
    <scope>NUCLEOTIDE SEQUENCE [LARGE SCALE GENOMIC DNA]</scope>
    <source>
        <strain evidence="8">CBS 366.77</strain>
    </source>
</reference>
<name>A0A3A2ZXI2_9EURO</name>
<evidence type="ECO:0000256" key="1">
    <source>
        <dbReference type="ARBA" id="ARBA00022714"/>
    </source>
</evidence>
<dbReference type="STRING" id="2070753.A0A3A2ZXI2"/>
<evidence type="ECO:0000256" key="2">
    <source>
        <dbReference type="ARBA" id="ARBA00022723"/>
    </source>
</evidence>
<dbReference type="SUPFAM" id="SSF50022">
    <property type="entry name" value="ISP domain"/>
    <property type="match status" value="1"/>
</dbReference>
<dbReference type="PANTHER" id="PTHR21496:SF0">
    <property type="entry name" value="RIESKE DOMAIN-CONTAINING PROTEIN"/>
    <property type="match status" value="1"/>
</dbReference>
<dbReference type="PROSITE" id="PS51296">
    <property type="entry name" value="RIESKE"/>
    <property type="match status" value="1"/>
</dbReference>
<comment type="caution">
    <text evidence="7">The sequence shown here is derived from an EMBL/GenBank/DDBJ whole genome shotgun (WGS) entry which is preliminary data.</text>
</comment>
<dbReference type="PANTHER" id="PTHR21496">
    <property type="entry name" value="FERREDOXIN-RELATED"/>
    <property type="match status" value="1"/>
</dbReference>
<keyword evidence="1" id="KW-0001">2Fe-2S</keyword>
<dbReference type="Proteomes" id="UP000266188">
    <property type="component" value="Unassembled WGS sequence"/>
</dbReference>
<keyword evidence="8" id="KW-1185">Reference proteome</keyword>
<evidence type="ECO:0000259" key="6">
    <source>
        <dbReference type="PROSITE" id="PS51296"/>
    </source>
</evidence>
<dbReference type="OrthoDB" id="426882at2759"/>
<dbReference type="CDD" id="cd03467">
    <property type="entry name" value="Rieske"/>
    <property type="match status" value="1"/>
</dbReference>
<dbReference type="Gene3D" id="2.102.10.10">
    <property type="entry name" value="Rieske [2Fe-2S] iron-sulphur domain"/>
    <property type="match status" value="1"/>
</dbReference>
<keyword evidence="2" id="KW-0479">Metal-binding</keyword>
<evidence type="ECO:0000256" key="3">
    <source>
        <dbReference type="ARBA" id="ARBA00023004"/>
    </source>
</evidence>
<protein>
    <recommendedName>
        <fullName evidence="6">Rieske domain-containing protein</fullName>
    </recommendedName>
</protein>
<dbReference type="EMBL" id="MVGC01000096">
    <property type="protein sequence ID" value="RJE24024.1"/>
    <property type="molecule type" value="Genomic_DNA"/>
</dbReference>
<keyword evidence="3" id="KW-0408">Iron</keyword>